<dbReference type="HOGENOM" id="CLU_1856727_0_0_1"/>
<evidence type="ECO:0000313" key="2">
    <source>
        <dbReference type="EMBL" id="KFL61870.1"/>
    </source>
</evidence>
<keyword evidence="1" id="KW-0812">Transmembrane</keyword>
<dbReference type="RefSeq" id="XP_047606523.1">
    <property type="nucleotide sequence ID" value="XM_047751231.1"/>
</dbReference>
<protein>
    <submittedName>
        <fullName evidence="2">Uncharacterized protein</fullName>
    </submittedName>
</protein>
<keyword evidence="1" id="KW-1133">Transmembrane helix</keyword>
<name>A0A080WNN2_TRIRC</name>
<gene>
    <name evidence="2" type="ORF">TERG_12244</name>
</gene>
<accession>A0A080WNN2</accession>
<dbReference type="VEuPathDB" id="FungiDB:TERG_12244"/>
<dbReference type="EMBL" id="GG700652">
    <property type="protein sequence ID" value="KFL61870.1"/>
    <property type="molecule type" value="Genomic_DNA"/>
</dbReference>
<dbReference type="Proteomes" id="UP000008864">
    <property type="component" value="Unassembled WGS sequence"/>
</dbReference>
<sequence length="138" mass="15359">MLGLDEVTVNSGPSGHQTVSKVGVLVENKLSATKFEGVLVVAFWHFLWKTVWSFAIISWLENNLSRTASQIKYGSGWDLFWRTDVSKQVIGCNPGINTLILAFHNLDTALGLRDNREWVDSLQPSSDGLKNIVTHVFA</sequence>
<keyword evidence="3" id="KW-1185">Reference proteome</keyword>
<dbReference type="AlphaFoldDB" id="A0A080WNN2"/>
<reference evidence="3" key="1">
    <citation type="journal article" date="2012" name="MBio">
        <title>Comparative genome analysis of Trichophyton rubrum and related dermatophytes reveals candidate genes involved in infection.</title>
        <authorList>
            <person name="Martinez D.A."/>
            <person name="Oliver B.G."/>
            <person name="Graeser Y."/>
            <person name="Goldberg J.M."/>
            <person name="Li W."/>
            <person name="Martinez-Rossi N.M."/>
            <person name="Monod M."/>
            <person name="Shelest E."/>
            <person name="Barton R.C."/>
            <person name="Birch E."/>
            <person name="Brakhage A.A."/>
            <person name="Chen Z."/>
            <person name="Gurr S.J."/>
            <person name="Heiman D."/>
            <person name="Heitman J."/>
            <person name="Kosti I."/>
            <person name="Rossi A."/>
            <person name="Saif S."/>
            <person name="Samalova M."/>
            <person name="Saunders C.W."/>
            <person name="Shea T."/>
            <person name="Summerbell R.C."/>
            <person name="Xu J."/>
            <person name="Young S."/>
            <person name="Zeng Q."/>
            <person name="Birren B.W."/>
            <person name="Cuomo C.A."/>
            <person name="White T.C."/>
        </authorList>
    </citation>
    <scope>NUCLEOTIDE SEQUENCE [LARGE SCALE GENOMIC DNA]</scope>
    <source>
        <strain evidence="3">ATCC MYA-4607 / CBS 118892</strain>
    </source>
</reference>
<feature type="transmembrane region" description="Helical" evidence="1">
    <location>
        <begin position="38"/>
        <end position="60"/>
    </location>
</feature>
<evidence type="ECO:0000313" key="3">
    <source>
        <dbReference type="Proteomes" id="UP000008864"/>
    </source>
</evidence>
<evidence type="ECO:0000256" key="1">
    <source>
        <dbReference type="SAM" id="Phobius"/>
    </source>
</evidence>
<dbReference type="GeneID" id="71777489"/>
<organism evidence="2 3">
    <name type="scientific">Trichophyton rubrum (strain ATCC MYA-4607 / CBS 118892)</name>
    <name type="common">Athlete's foot fungus</name>
    <dbReference type="NCBI Taxonomy" id="559305"/>
    <lineage>
        <taxon>Eukaryota</taxon>
        <taxon>Fungi</taxon>
        <taxon>Dikarya</taxon>
        <taxon>Ascomycota</taxon>
        <taxon>Pezizomycotina</taxon>
        <taxon>Eurotiomycetes</taxon>
        <taxon>Eurotiomycetidae</taxon>
        <taxon>Onygenales</taxon>
        <taxon>Arthrodermataceae</taxon>
        <taxon>Trichophyton</taxon>
    </lineage>
</organism>
<dbReference type="InParanoid" id="A0A080WNN2"/>
<proteinExistence type="predicted"/>
<keyword evidence="1" id="KW-0472">Membrane</keyword>